<gene>
    <name evidence="1" type="ORF">VITISV_007958</name>
</gene>
<accession>A5BER1</accession>
<sequence>MADYEAPDMNELGQHPIGESLKTHELEVLFQHATEGEPAIRAVSESENDEKIEAEEAKISDGSQDVCDDAIDITLETLFDEDAQIVKNTGIASFASMRNFCSPQHSSNKDLKDSTGISFRRCMQPVERCSRDVWELFRSVDGAVHGWPAHIARSCDSFEDELLTEQM</sequence>
<reference evidence="1" key="1">
    <citation type="journal article" date="2007" name="PLoS ONE">
        <title>The first genome sequence of an elite grapevine cultivar (Pinot noir Vitis vinifera L.): coping with a highly heterozygous genome.</title>
        <authorList>
            <person name="Velasco R."/>
            <person name="Zharkikh A."/>
            <person name="Troggio M."/>
            <person name="Cartwright D.A."/>
            <person name="Cestaro A."/>
            <person name="Pruss D."/>
            <person name="Pindo M."/>
            <person name="FitzGerald L.M."/>
            <person name="Vezzulli S."/>
            <person name="Reid J."/>
            <person name="Malacarne G."/>
            <person name="Iliev D."/>
            <person name="Coppola G."/>
            <person name="Wardell B."/>
            <person name="Micheletti D."/>
            <person name="Macalma T."/>
            <person name="Facci M."/>
            <person name="Mitchell J.T."/>
            <person name="Perazzolli M."/>
            <person name="Eldredge G."/>
            <person name="Gatto P."/>
            <person name="Oyzerski R."/>
            <person name="Moretto M."/>
            <person name="Gutin N."/>
            <person name="Stefanini M."/>
            <person name="Chen Y."/>
            <person name="Segala C."/>
            <person name="Davenport C."/>
            <person name="Dematte L."/>
            <person name="Mraz A."/>
            <person name="Battilana J."/>
            <person name="Stormo K."/>
            <person name="Costa F."/>
            <person name="Tao Q."/>
            <person name="Si-Ammour A."/>
            <person name="Harkins T."/>
            <person name="Lackey A."/>
            <person name="Perbost C."/>
            <person name="Taillon B."/>
            <person name="Stella A."/>
            <person name="Solovyev V."/>
            <person name="Fawcett J.A."/>
            <person name="Sterck L."/>
            <person name="Vandepoele K."/>
            <person name="Grando S.M."/>
            <person name="Toppo S."/>
            <person name="Moser C."/>
            <person name="Lanchbury J."/>
            <person name="Bogden R."/>
            <person name="Skolnick M."/>
            <person name="Sgaramella V."/>
            <person name="Bhatnagar S.K."/>
            <person name="Fontana P."/>
            <person name="Gutin A."/>
            <person name="Van de Peer Y."/>
            <person name="Salamini F."/>
            <person name="Viola R."/>
        </authorList>
    </citation>
    <scope>NUCLEOTIDE SEQUENCE</scope>
</reference>
<protein>
    <submittedName>
        <fullName evidence="1">Uncharacterized protein</fullName>
    </submittedName>
</protein>
<organism evidence="1">
    <name type="scientific">Vitis vinifera</name>
    <name type="common">Grape</name>
    <dbReference type="NCBI Taxonomy" id="29760"/>
    <lineage>
        <taxon>Eukaryota</taxon>
        <taxon>Viridiplantae</taxon>
        <taxon>Streptophyta</taxon>
        <taxon>Embryophyta</taxon>
        <taxon>Tracheophyta</taxon>
        <taxon>Spermatophyta</taxon>
        <taxon>Magnoliopsida</taxon>
        <taxon>eudicotyledons</taxon>
        <taxon>Gunneridae</taxon>
        <taxon>Pentapetalae</taxon>
        <taxon>rosids</taxon>
        <taxon>Vitales</taxon>
        <taxon>Vitaceae</taxon>
        <taxon>Viteae</taxon>
        <taxon>Vitis</taxon>
    </lineage>
</organism>
<dbReference type="ExpressionAtlas" id="A5BER1">
    <property type="expression patterns" value="baseline and differential"/>
</dbReference>
<dbReference type="AlphaFoldDB" id="A5BER1"/>
<name>A5BER1_VITVI</name>
<proteinExistence type="predicted"/>
<dbReference type="EMBL" id="AM456931">
    <property type="protein sequence ID" value="CAN70071.1"/>
    <property type="molecule type" value="Genomic_DNA"/>
</dbReference>
<evidence type="ECO:0000313" key="1">
    <source>
        <dbReference type="EMBL" id="CAN70071.1"/>
    </source>
</evidence>